<sequence length="310" mass="33679">MNFEYFPERKLSIVSAPFSGGQPKGGVDKGPEYLLGGGLEKHLQSLDWDTKFDGHLEFPVPESDEDIGKMKRPRYVAEASRRVYKAVSEAAVSGRFVLTIGGDHSIAVGTVAGVREKYPDACLIWVDAHCDLNTPAATDSGNLHGCPLSWVTGLAKPEKDDPFGWVPECLDFKNLAYIALRDVDDFEKKMIKEHGITAYSMHHVDKYGIGKVVEMALQKVNPDLSKPIHLSFDVDAMDPFFAPSTGTPVRGGLTWREACYICEELAATGKLVAMDLVECNPALGASQKDIDDTISAGISLAKSACGDTLL</sequence>
<dbReference type="AlphaFoldDB" id="A0A1D8NHH7"/>
<protein>
    <recommendedName>
        <fullName evidence="3 12">Arginase</fullName>
        <ecNumber evidence="2 12">3.5.3.1</ecNumber>
    </recommendedName>
</protein>
<keyword evidence="4" id="KW-0835">Urea cycle</keyword>
<comment type="cofactor">
    <cofactor evidence="12">
        <name>Mn(2+)</name>
        <dbReference type="ChEBI" id="CHEBI:29035"/>
    </cofactor>
    <text evidence="12">Binds 2 manganese ions per subunit.</text>
</comment>
<evidence type="ECO:0000256" key="7">
    <source>
        <dbReference type="ARBA" id="ARBA00022801"/>
    </source>
</evidence>
<dbReference type="EMBL" id="CP017557">
    <property type="protein sequence ID" value="AOW05083.1"/>
    <property type="molecule type" value="Genomic_DNA"/>
</dbReference>
<dbReference type="GO" id="GO:0005634">
    <property type="term" value="C:nucleus"/>
    <property type="evidence" value="ECO:0007669"/>
    <property type="project" value="TreeGrafter"/>
</dbReference>
<dbReference type="VEuPathDB" id="FungiDB:YALI1_E08937g"/>
<dbReference type="PROSITE" id="PS01053">
    <property type="entry name" value="ARGINASE_1"/>
    <property type="match status" value="1"/>
</dbReference>
<dbReference type="RefSeq" id="XP_503666.1">
    <property type="nucleotide sequence ID" value="XM_503666.1"/>
</dbReference>
<dbReference type="GO" id="GO:0010121">
    <property type="term" value="P:L-arginine catabolic process to proline via ornithine"/>
    <property type="evidence" value="ECO:0007669"/>
    <property type="project" value="UniProtKB-ARBA"/>
</dbReference>
<dbReference type="GO" id="GO:0005829">
    <property type="term" value="C:cytosol"/>
    <property type="evidence" value="ECO:0007669"/>
    <property type="project" value="TreeGrafter"/>
</dbReference>
<comment type="similarity">
    <text evidence="10 11">Belongs to the arginase family.</text>
</comment>
<keyword evidence="8 12" id="KW-0464">Manganese</keyword>
<dbReference type="EMBL" id="KZ857328">
    <property type="protein sequence ID" value="RDW27774.1"/>
    <property type="molecule type" value="Genomic_DNA"/>
</dbReference>
<organism evidence="13 15">
    <name type="scientific">Yarrowia lipolytica</name>
    <name type="common">Candida lipolytica</name>
    <dbReference type="NCBI Taxonomy" id="4952"/>
    <lineage>
        <taxon>Eukaryota</taxon>
        <taxon>Fungi</taxon>
        <taxon>Dikarya</taxon>
        <taxon>Ascomycota</taxon>
        <taxon>Saccharomycotina</taxon>
        <taxon>Dipodascomycetes</taxon>
        <taxon>Dipodascales</taxon>
        <taxon>Dipodascales incertae sedis</taxon>
        <taxon>Yarrowia</taxon>
    </lineage>
</organism>
<dbReference type="KEGG" id="yli:2912445"/>
<dbReference type="OMA" id="YKEFRYA"/>
<comment type="catalytic activity">
    <reaction evidence="9 12">
        <text>L-arginine + H2O = urea + L-ornithine</text>
        <dbReference type="Rhea" id="RHEA:20569"/>
        <dbReference type="ChEBI" id="CHEBI:15377"/>
        <dbReference type="ChEBI" id="CHEBI:16199"/>
        <dbReference type="ChEBI" id="CHEBI:32682"/>
        <dbReference type="ChEBI" id="CHEBI:46911"/>
        <dbReference type="EC" id="3.5.3.1"/>
    </reaction>
</comment>
<accession>A0A1D8NHH7</accession>
<dbReference type="NCBIfam" id="TIGR01229">
    <property type="entry name" value="rocF_arginase"/>
    <property type="match status" value="1"/>
</dbReference>
<dbReference type="GeneID" id="2912445"/>
<evidence type="ECO:0000313" key="16">
    <source>
        <dbReference type="Proteomes" id="UP000256601"/>
    </source>
</evidence>
<evidence type="ECO:0000256" key="8">
    <source>
        <dbReference type="ARBA" id="ARBA00023211"/>
    </source>
</evidence>
<dbReference type="EC" id="3.5.3.1" evidence="2 12"/>
<dbReference type="PRINTS" id="PR00116">
    <property type="entry name" value="ARGINASE"/>
</dbReference>
<evidence type="ECO:0000256" key="1">
    <source>
        <dbReference type="ARBA" id="ARBA00005098"/>
    </source>
</evidence>
<evidence type="ECO:0000256" key="11">
    <source>
        <dbReference type="RuleBase" id="RU003684"/>
    </source>
</evidence>
<dbReference type="PANTHER" id="PTHR43782:SF3">
    <property type="entry name" value="ARGINASE"/>
    <property type="match status" value="1"/>
</dbReference>
<dbReference type="eggNOG" id="KOG2965">
    <property type="taxonomic scope" value="Eukaryota"/>
</dbReference>
<dbReference type="PROSITE" id="PS51409">
    <property type="entry name" value="ARGINASE_2"/>
    <property type="match status" value="1"/>
</dbReference>
<name>A0A1D8NHH7_YARLL</name>
<dbReference type="Proteomes" id="UP000182444">
    <property type="component" value="Chromosome 1E"/>
</dbReference>
<proteinExistence type="inferred from homology"/>
<dbReference type="VEuPathDB" id="FungiDB:YALI0_E07535g"/>
<dbReference type="UniPathway" id="UPA00158">
    <property type="reaction ID" value="UER00270"/>
</dbReference>
<evidence type="ECO:0000313" key="14">
    <source>
        <dbReference type="EMBL" id="RDW27774.1"/>
    </source>
</evidence>
<dbReference type="CDD" id="cd09989">
    <property type="entry name" value="Arginase"/>
    <property type="match status" value="1"/>
</dbReference>
<dbReference type="FunFam" id="3.40.800.10:FF:000005">
    <property type="entry name" value="Arginase"/>
    <property type="match status" value="1"/>
</dbReference>
<dbReference type="OrthoDB" id="9992747at2759"/>
<evidence type="ECO:0000256" key="5">
    <source>
        <dbReference type="ARBA" id="ARBA00022503"/>
    </source>
</evidence>
<evidence type="ECO:0000256" key="3">
    <source>
        <dbReference type="ARBA" id="ARBA00018123"/>
    </source>
</evidence>
<dbReference type="PANTHER" id="PTHR43782">
    <property type="entry name" value="ARGINASE"/>
    <property type="match status" value="1"/>
</dbReference>
<evidence type="ECO:0000313" key="15">
    <source>
        <dbReference type="Proteomes" id="UP000182444"/>
    </source>
</evidence>
<comment type="pathway">
    <text evidence="1">Nitrogen metabolism; urea cycle; L-ornithine and urea from L-arginine: step 1/1.</text>
</comment>
<dbReference type="InterPro" id="IPR014033">
    <property type="entry name" value="Arginase"/>
</dbReference>
<dbReference type="InterPro" id="IPR023696">
    <property type="entry name" value="Ureohydrolase_dom_sf"/>
</dbReference>
<dbReference type="GO" id="GO:0030145">
    <property type="term" value="F:manganese ion binding"/>
    <property type="evidence" value="ECO:0007669"/>
    <property type="project" value="TreeGrafter"/>
</dbReference>
<keyword evidence="5 12" id="KW-0056">Arginine metabolism</keyword>
<gene>
    <name evidence="14" type="ORF">B0I71DRAFT_128493</name>
    <name evidence="13" type="ORF">YALI1_E08937g</name>
</gene>
<dbReference type="InterPro" id="IPR006035">
    <property type="entry name" value="Ureohydrolase"/>
</dbReference>
<evidence type="ECO:0000256" key="9">
    <source>
        <dbReference type="ARBA" id="ARBA00047391"/>
    </source>
</evidence>
<reference evidence="14 16" key="2">
    <citation type="submission" date="2018-07" db="EMBL/GenBank/DDBJ databases">
        <title>Draft Genome Assemblies for Five Robust Yarrowia lipolytica Strains Exhibiting High Lipid Production and Pentose Sugar Utilization and Sugar Alcohol Secretion from Undetoxified Lignocellulosic Biomass Hydrolysates.</title>
        <authorList>
            <consortium name="DOE Joint Genome Institute"/>
            <person name="Walker C."/>
            <person name="Ryu S."/>
            <person name="Na H."/>
            <person name="Zane M."/>
            <person name="LaButti K."/>
            <person name="Lipzen A."/>
            <person name="Haridas S."/>
            <person name="Barry K."/>
            <person name="Grigoriev I.V."/>
            <person name="Quarterman J."/>
            <person name="Slininger P."/>
            <person name="Dien B."/>
            <person name="Trinh C.T."/>
        </authorList>
    </citation>
    <scope>NUCLEOTIDE SEQUENCE [LARGE SCALE GENOMIC DNA]</scope>
    <source>
        <strain evidence="14 16">YB392</strain>
    </source>
</reference>
<dbReference type="InterPro" id="IPR020855">
    <property type="entry name" value="Ureohydrolase_Mn_BS"/>
</dbReference>
<reference evidence="13 15" key="1">
    <citation type="journal article" date="2016" name="PLoS ONE">
        <title>Sequence Assembly of Yarrowia lipolytica Strain W29/CLIB89 Shows Transposable Element Diversity.</title>
        <authorList>
            <person name="Magnan C."/>
            <person name="Yu J."/>
            <person name="Chang I."/>
            <person name="Jahn E."/>
            <person name="Kanomata Y."/>
            <person name="Wu J."/>
            <person name="Zeller M."/>
            <person name="Oakes M."/>
            <person name="Baldi P."/>
            <person name="Sandmeyer S."/>
        </authorList>
    </citation>
    <scope>NUCLEOTIDE SEQUENCE [LARGE SCALE GENOMIC DNA]</scope>
    <source>
        <strain evidence="13">CLIB89</strain>
        <strain evidence="15">CLIB89(W29)</strain>
    </source>
</reference>
<dbReference type="GO" id="GO:0000050">
    <property type="term" value="P:urea cycle"/>
    <property type="evidence" value="ECO:0007669"/>
    <property type="project" value="UniProtKB-UniPathway"/>
</dbReference>
<evidence type="ECO:0000256" key="6">
    <source>
        <dbReference type="ARBA" id="ARBA00022723"/>
    </source>
</evidence>
<evidence type="ECO:0000256" key="2">
    <source>
        <dbReference type="ARBA" id="ARBA00012168"/>
    </source>
</evidence>
<keyword evidence="7 11" id="KW-0378">Hydrolase</keyword>
<evidence type="ECO:0000256" key="4">
    <source>
        <dbReference type="ARBA" id="ARBA00022436"/>
    </source>
</evidence>
<keyword evidence="6 12" id="KW-0479">Metal-binding</keyword>
<evidence type="ECO:0000256" key="10">
    <source>
        <dbReference type="PROSITE-ProRule" id="PRU00742"/>
    </source>
</evidence>
<dbReference type="GO" id="GO:0004053">
    <property type="term" value="F:arginase activity"/>
    <property type="evidence" value="ECO:0007669"/>
    <property type="project" value="UniProtKB-EC"/>
</dbReference>
<dbReference type="Pfam" id="PF00491">
    <property type="entry name" value="Arginase"/>
    <property type="match status" value="1"/>
</dbReference>
<dbReference type="SUPFAM" id="SSF52768">
    <property type="entry name" value="Arginase/deacetylase"/>
    <property type="match status" value="1"/>
</dbReference>
<evidence type="ECO:0000256" key="12">
    <source>
        <dbReference type="RuleBase" id="RU361159"/>
    </source>
</evidence>
<evidence type="ECO:0000313" key="13">
    <source>
        <dbReference type="EMBL" id="AOW05083.1"/>
    </source>
</evidence>
<dbReference type="Gene3D" id="3.40.800.10">
    <property type="entry name" value="Ureohydrolase domain"/>
    <property type="match status" value="1"/>
</dbReference>
<dbReference type="Proteomes" id="UP000256601">
    <property type="component" value="Unassembled WGS sequence"/>
</dbReference>